<reference evidence="4 5" key="1">
    <citation type="journal article" date="2019" name="ACS Chem. Biol.">
        <title>Identification and Mobilization of a Cryptic Antibiotic Biosynthesis Gene Locus from a Human-Pathogenic Nocardia Isolate.</title>
        <authorList>
            <person name="Herisse M."/>
            <person name="Ishida K."/>
            <person name="Porter J.L."/>
            <person name="Howden B."/>
            <person name="Hertweck C."/>
            <person name="Stinear T.P."/>
            <person name="Pidot S.J."/>
        </authorList>
    </citation>
    <scope>NUCLEOTIDE SEQUENCE [LARGE SCALE GENOMIC DNA]</scope>
    <source>
        <strain evidence="4 5">AUSMDU00012715</strain>
    </source>
</reference>
<dbReference type="AlphaFoldDB" id="A0A6G9ZF67"/>
<organism evidence="4 5">
    <name type="scientific">Nocardia terpenica</name>
    <dbReference type="NCBI Taxonomy" id="455432"/>
    <lineage>
        <taxon>Bacteria</taxon>
        <taxon>Bacillati</taxon>
        <taxon>Actinomycetota</taxon>
        <taxon>Actinomycetes</taxon>
        <taxon>Mycobacteriales</taxon>
        <taxon>Nocardiaceae</taxon>
        <taxon>Nocardia</taxon>
    </lineage>
</organism>
<feature type="domain" description="DUF8176" evidence="3">
    <location>
        <begin position="144"/>
        <end position="262"/>
    </location>
</feature>
<keyword evidence="2" id="KW-0812">Transmembrane</keyword>
<proteinExistence type="predicted"/>
<sequence length="267" mass="27460">MSIHPGEPRAPGARRTGDPALLPVGSPVDTPAGDGWSQWLDLTGDTAATPPGGGGDSEIAPAAPTVTDADRDLADLAVDARRRTLDSRQRRRVLRRLATIGAGVAAVGAVAAGVVLVLGRHERPPARLTAAAPSAVVSSSPMAPWCAEVNAPDRVVSSGAGDSTSAAGVIVFQQHAFYDLRDPDAVRSVLAPDAVAAAAETTRQAIAAIPAGTEHCVTVTPLDPGRWTVLVQERHPDGVQLSWQQVVTTAVREGRTLITAITATGAR</sequence>
<name>A0A6G9ZF67_9NOCA</name>
<evidence type="ECO:0000259" key="3">
    <source>
        <dbReference type="Pfam" id="PF26527"/>
    </source>
</evidence>
<protein>
    <recommendedName>
        <fullName evidence="3">DUF8176 domain-containing protein</fullName>
    </recommendedName>
</protein>
<keyword evidence="2" id="KW-1133">Transmembrane helix</keyword>
<evidence type="ECO:0000256" key="1">
    <source>
        <dbReference type="SAM" id="MobiDB-lite"/>
    </source>
</evidence>
<evidence type="ECO:0000313" key="5">
    <source>
        <dbReference type="Proteomes" id="UP000500953"/>
    </source>
</evidence>
<dbReference type="EMBL" id="CP046173">
    <property type="protein sequence ID" value="QIS23633.1"/>
    <property type="molecule type" value="Genomic_DNA"/>
</dbReference>
<keyword evidence="2" id="KW-0472">Membrane</keyword>
<dbReference type="Proteomes" id="UP000500953">
    <property type="component" value="Chromosome"/>
</dbReference>
<evidence type="ECO:0000256" key="2">
    <source>
        <dbReference type="SAM" id="Phobius"/>
    </source>
</evidence>
<evidence type="ECO:0000313" key="4">
    <source>
        <dbReference type="EMBL" id="QIS23633.1"/>
    </source>
</evidence>
<dbReference type="Pfam" id="PF26527">
    <property type="entry name" value="DUF8176"/>
    <property type="match status" value="1"/>
</dbReference>
<feature type="transmembrane region" description="Helical" evidence="2">
    <location>
        <begin position="97"/>
        <end position="119"/>
    </location>
</feature>
<accession>A0A6G9ZF67</accession>
<gene>
    <name evidence="4" type="ORF">F6W96_40565</name>
</gene>
<dbReference type="RefSeq" id="WP_167490953.1">
    <property type="nucleotide sequence ID" value="NZ_CP046173.1"/>
</dbReference>
<dbReference type="InterPro" id="IPR058489">
    <property type="entry name" value="DUF8176"/>
</dbReference>
<feature type="region of interest" description="Disordered" evidence="1">
    <location>
        <begin position="1"/>
        <end position="58"/>
    </location>
</feature>